<evidence type="ECO:0000259" key="1">
    <source>
        <dbReference type="Pfam" id="PF16013"/>
    </source>
</evidence>
<name>A0A067QYF6_ZOONE</name>
<evidence type="ECO:0000313" key="3">
    <source>
        <dbReference type="Proteomes" id="UP000027135"/>
    </source>
</evidence>
<dbReference type="eggNOG" id="ENOG502S29Y">
    <property type="taxonomic scope" value="Eukaryota"/>
</dbReference>
<accession>A0A067QYF6</accession>
<reference evidence="2 3" key="1">
    <citation type="journal article" date="2014" name="Nat. Commun.">
        <title>Molecular traces of alternative social organization in a termite genome.</title>
        <authorList>
            <person name="Terrapon N."/>
            <person name="Li C."/>
            <person name="Robertson H.M."/>
            <person name="Ji L."/>
            <person name="Meng X."/>
            <person name="Booth W."/>
            <person name="Chen Z."/>
            <person name="Childers C.P."/>
            <person name="Glastad K.M."/>
            <person name="Gokhale K."/>
            <person name="Gowin J."/>
            <person name="Gronenberg W."/>
            <person name="Hermansen R.A."/>
            <person name="Hu H."/>
            <person name="Hunt B.G."/>
            <person name="Huylmans A.K."/>
            <person name="Khalil S.M."/>
            <person name="Mitchell R.D."/>
            <person name="Munoz-Torres M.C."/>
            <person name="Mustard J.A."/>
            <person name="Pan H."/>
            <person name="Reese J.T."/>
            <person name="Scharf M.E."/>
            <person name="Sun F."/>
            <person name="Vogel H."/>
            <person name="Xiao J."/>
            <person name="Yang W."/>
            <person name="Yang Z."/>
            <person name="Yang Z."/>
            <person name="Zhou J."/>
            <person name="Zhu J."/>
            <person name="Brent C.S."/>
            <person name="Elsik C.G."/>
            <person name="Goodisman M.A."/>
            <person name="Liberles D.A."/>
            <person name="Roe R.M."/>
            <person name="Vargo E.L."/>
            <person name="Vilcinskas A."/>
            <person name="Wang J."/>
            <person name="Bornberg-Bauer E."/>
            <person name="Korb J."/>
            <person name="Zhang G."/>
            <person name="Liebig J."/>
        </authorList>
    </citation>
    <scope>NUCLEOTIDE SEQUENCE [LARGE SCALE GENOMIC DNA]</scope>
    <source>
        <tissue evidence="2">Whole organism</tissue>
    </source>
</reference>
<dbReference type="PANTHER" id="PTHR21115:SF0">
    <property type="entry name" value="GH06117P-RELATED"/>
    <property type="match status" value="1"/>
</dbReference>
<dbReference type="AlphaFoldDB" id="A0A067QYF6"/>
<evidence type="ECO:0000313" key="2">
    <source>
        <dbReference type="EMBL" id="KDR14498.1"/>
    </source>
</evidence>
<organism evidence="2 3">
    <name type="scientific">Zootermopsis nevadensis</name>
    <name type="common">Dampwood termite</name>
    <dbReference type="NCBI Taxonomy" id="136037"/>
    <lineage>
        <taxon>Eukaryota</taxon>
        <taxon>Metazoa</taxon>
        <taxon>Ecdysozoa</taxon>
        <taxon>Arthropoda</taxon>
        <taxon>Hexapoda</taxon>
        <taxon>Insecta</taxon>
        <taxon>Pterygota</taxon>
        <taxon>Neoptera</taxon>
        <taxon>Polyneoptera</taxon>
        <taxon>Dictyoptera</taxon>
        <taxon>Blattodea</taxon>
        <taxon>Blattoidea</taxon>
        <taxon>Termitoidae</taxon>
        <taxon>Termopsidae</taxon>
        <taxon>Zootermopsis</taxon>
    </lineage>
</organism>
<proteinExistence type="predicted"/>
<dbReference type="EMBL" id="KK852878">
    <property type="protein sequence ID" value="KDR14498.1"/>
    <property type="molecule type" value="Genomic_DNA"/>
</dbReference>
<sequence>MNVDWNSREICVWKEKVTKKQQDFYELRGKKWFRYKPCDYTYLKRNIGYAVYGYPKEEPNSLNDYTGYEHKELKFIYEVLNTIIKCKERYKHPEDILLSFLYVYGKADDGCVSVPVIRFCGYDSHGNENNIFIDYSCRVYKNWSDYLKCNKLPELILCYPKNGVYETQFGKVQVEFGISPAGNLGSKVIEGFDITTSVLGVTAVGVGTAAMFVPMAWPFIAGAIGVSAVTGVYGIGRSTETLVDRHQHEQSIGLDNAESRNCWLGIGGGIMSIASGGTTATVCKLAEAGKGVTVAGQIAVKSVTAGSCAVNSLAVINGLANIIEKHFTECEVSSLDVVHFTSSVLFFTNSVISTHVAYNVMNNIGKSSMGQIDVRSVMKQISSNAQNIEGGVANVTDVSTFPALTIGSSFSLVNKPAMNKICDICKFVCKKLVAFTKRVMKGDMSMPTYTVESGRLLDRWWIEWNEEINVVIIKICEAFGVKHWSDIIIQGHRILEDVARGQMREIAGTVIAEENSLENCGTAVDDNVVGGTRVCDGKNTFIHEGTQTNLSYRDEVIFIHSKFVDSQICGNPNDFFRYLKFVCKFVQSEVEKEKLNFDKMWTIIQKLKPDTKIEEFYKEYGISGNANNYFLQEVLKGFKDEEKDGFFKLNYAYNSQNAATSAKKETEQSFFFVDGITFRDFNKRGLASNGLLSEEQFYMMAVELTGNHVDRNDVSLYVDGTTAVMQVIDGTTITVKSYLEDGKVSGVAAVLKSPQ</sequence>
<feature type="domain" description="DUF4781" evidence="1">
    <location>
        <begin position="127"/>
        <end position="371"/>
    </location>
</feature>
<dbReference type="Pfam" id="PF16013">
    <property type="entry name" value="DUF4781"/>
    <property type="match status" value="1"/>
</dbReference>
<dbReference type="Proteomes" id="UP000027135">
    <property type="component" value="Unassembled WGS sequence"/>
</dbReference>
<dbReference type="InParanoid" id="A0A067QYF6"/>
<dbReference type="PANTHER" id="PTHR21115">
    <property type="entry name" value="GH06117P-RELATED"/>
    <property type="match status" value="1"/>
</dbReference>
<dbReference type="InterPro" id="IPR031962">
    <property type="entry name" value="DUF4781"/>
</dbReference>
<protein>
    <recommendedName>
        <fullName evidence="1">DUF4781 domain-containing protein</fullName>
    </recommendedName>
</protein>
<dbReference type="STRING" id="136037.A0A067QYF6"/>
<dbReference type="OrthoDB" id="6512497at2759"/>
<gene>
    <name evidence="2" type="ORF">L798_10195</name>
</gene>
<keyword evidence="3" id="KW-1185">Reference proteome</keyword>